<gene>
    <name evidence="4" type="primary">fmdC_1</name>
    <name evidence="4" type="ORF">PBCIBCPC_00002</name>
</gene>
<evidence type="ECO:0000313" key="4">
    <source>
        <dbReference type="EMBL" id="QNO43382.1"/>
    </source>
</evidence>
<dbReference type="InterPro" id="IPR036485">
    <property type="entry name" value="Glu_synth_asu_C_sf"/>
</dbReference>
<accession>A0A7G9Y5U8</accession>
<dbReference type="PANTHER" id="PTHR39673:SF5">
    <property type="entry name" value="TUNGSTEN-CONTAINING FORMYLMETHANOFURAN DEHYDROGENASE 2 SUBUNIT C"/>
    <property type="match status" value="1"/>
</dbReference>
<dbReference type="GO" id="GO:0019386">
    <property type="term" value="P:methanogenesis, from carbon dioxide"/>
    <property type="evidence" value="ECO:0007669"/>
    <property type="project" value="UniProtKB-UniPathway"/>
</dbReference>
<sequence length="269" mass="27438">MAEVTLTPKGEIGIMVEAEVIIPDTFAGKSASEIGDLLVWQGPKELPLADFFDVKGDCGKTAEQTSIVIGGDVSRVKRIGNGMTAGKITINGSAGMHVGAEMSGGEITVNGDANAWAGMEMKGGLLHITGNAKDHAGCAYRGSWHGMTGGRLVIDGDADSQVGGGMSGGEIEVLGSVQNFCGIRQNGGLIVIRGDAVRGVGAEMTGGTIVVGGSITNFLAGFEQVGSESDLLLDGVSCPGEFLKFSGDNAIIAWTKGTLYASKNANEGL</sequence>
<dbReference type="GO" id="GO:0046914">
    <property type="term" value="F:transition metal ion binding"/>
    <property type="evidence" value="ECO:0007669"/>
    <property type="project" value="InterPro"/>
</dbReference>
<dbReference type="AlphaFoldDB" id="A0A7G9Y5U8"/>
<comment type="pathway">
    <text evidence="1">One-carbon metabolism; methanogenesis from CO(2); 5,10-methenyl-5,6,7,8-tetrahydromethanopterin from CO(2): step 1/3.</text>
</comment>
<protein>
    <recommendedName>
        <fullName evidence="2">formylmethanofuran dehydrogenase</fullName>
        <ecNumber evidence="2">1.2.7.12</ecNumber>
    </recommendedName>
</protein>
<dbReference type="SUPFAM" id="SSF69336">
    <property type="entry name" value="Alpha subunit of glutamate synthase, C-terminal domain"/>
    <property type="match status" value="1"/>
</dbReference>
<comment type="catalytic activity">
    <reaction evidence="3">
        <text>N-formylmethanofuran + 2 oxidized [2Fe-2S]-[ferredoxin] + H2O = methanofuran + 2 reduced [2Fe-2S]-[ferredoxin] + CO2 + H(+)</text>
        <dbReference type="Rhea" id="RHEA:19841"/>
        <dbReference type="Rhea" id="RHEA-COMP:10000"/>
        <dbReference type="Rhea" id="RHEA-COMP:10001"/>
        <dbReference type="ChEBI" id="CHEBI:15377"/>
        <dbReference type="ChEBI" id="CHEBI:15378"/>
        <dbReference type="ChEBI" id="CHEBI:16526"/>
        <dbReference type="ChEBI" id="CHEBI:33737"/>
        <dbReference type="ChEBI" id="CHEBI:33738"/>
        <dbReference type="ChEBI" id="CHEBI:57727"/>
        <dbReference type="ChEBI" id="CHEBI:58151"/>
        <dbReference type="EC" id="1.2.7.12"/>
    </reaction>
</comment>
<name>A0A7G9Y5U8_9EURY</name>
<organism evidence="4">
    <name type="scientific">Candidatus Methanogaster sp. ANME-2c ERB4</name>
    <dbReference type="NCBI Taxonomy" id="2759911"/>
    <lineage>
        <taxon>Archaea</taxon>
        <taxon>Methanobacteriati</taxon>
        <taxon>Methanobacteriota</taxon>
        <taxon>Stenosarchaea group</taxon>
        <taxon>Methanomicrobia</taxon>
        <taxon>Methanosarcinales</taxon>
        <taxon>ANME-2 cluster</taxon>
        <taxon>Candidatus Methanogasteraceae</taxon>
        <taxon>Candidatus Methanogaster</taxon>
    </lineage>
</organism>
<dbReference type="GO" id="GO:0018493">
    <property type="term" value="F:formylmethanofuran dehydrogenase activity"/>
    <property type="evidence" value="ECO:0007669"/>
    <property type="project" value="UniProtKB-EC"/>
</dbReference>
<dbReference type="EC" id="1.2.7.12" evidence="2"/>
<dbReference type="PANTHER" id="PTHR39673">
    <property type="entry name" value="TUNGSTEN FORMYLMETHANOFURAN DEHYDROGENASE, SUBUNIT C (FWDC)"/>
    <property type="match status" value="1"/>
</dbReference>
<proteinExistence type="predicted"/>
<dbReference type="UniPathway" id="UPA00640">
    <property type="reaction ID" value="UER00692"/>
</dbReference>
<keyword evidence="4" id="KW-0560">Oxidoreductase</keyword>
<dbReference type="InterPro" id="IPR017550">
    <property type="entry name" value="Formylmethanofuran_DH_suC"/>
</dbReference>
<reference evidence="4" key="1">
    <citation type="submission" date="2020-06" db="EMBL/GenBank/DDBJ databases">
        <title>Unique genomic features of the anaerobic methanotrophic archaea.</title>
        <authorList>
            <person name="Chadwick G.L."/>
            <person name="Skennerton C.T."/>
            <person name="Laso-Perez R."/>
            <person name="Leu A.O."/>
            <person name="Speth D.R."/>
            <person name="Yu H."/>
            <person name="Morgan-Lang C."/>
            <person name="Hatzenpichler R."/>
            <person name="Goudeau D."/>
            <person name="Malmstrom R."/>
            <person name="Brazelton W.J."/>
            <person name="Woyke T."/>
            <person name="Hallam S.J."/>
            <person name="Tyson G.W."/>
            <person name="Wegener G."/>
            <person name="Boetius A."/>
            <person name="Orphan V."/>
        </authorList>
    </citation>
    <scope>NUCLEOTIDE SEQUENCE</scope>
</reference>
<evidence type="ECO:0000256" key="2">
    <source>
        <dbReference type="ARBA" id="ARBA00012692"/>
    </source>
</evidence>
<evidence type="ECO:0000256" key="3">
    <source>
        <dbReference type="ARBA" id="ARBA00048228"/>
    </source>
</evidence>
<dbReference type="Gene3D" id="2.160.20.60">
    <property type="entry name" value="Glutamate synthase, alpha subunit, C-terminal domain"/>
    <property type="match status" value="1"/>
</dbReference>
<dbReference type="NCBIfam" id="TIGR03122">
    <property type="entry name" value="one_C_dehyd_C"/>
    <property type="match status" value="1"/>
</dbReference>
<dbReference type="EMBL" id="MT630817">
    <property type="protein sequence ID" value="QNO43382.1"/>
    <property type="molecule type" value="Genomic_DNA"/>
</dbReference>
<dbReference type="CDD" id="cd00980">
    <property type="entry name" value="FwdC/FmdC"/>
    <property type="match status" value="1"/>
</dbReference>
<evidence type="ECO:0000256" key="1">
    <source>
        <dbReference type="ARBA" id="ARBA00004830"/>
    </source>
</evidence>